<dbReference type="PANTHER" id="PTHR38598:SF1">
    <property type="entry name" value="INNER MEMBRANE PROTEIN YJCH"/>
    <property type="match status" value="1"/>
</dbReference>
<comment type="caution">
    <text evidence="2">The sequence shown here is derived from an EMBL/GenBank/DDBJ whole genome shotgun (WGS) entry which is preliminary data.</text>
</comment>
<dbReference type="PANTHER" id="PTHR38598">
    <property type="entry name" value="INNER MEMBRANE PROTEIN YJCH"/>
    <property type="match status" value="1"/>
</dbReference>
<feature type="transmembrane region" description="Helical" evidence="1">
    <location>
        <begin position="59"/>
        <end position="82"/>
    </location>
</feature>
<evidence type="ECO:0000313" key="3">
    <source>
        <dbReference type="Proteomes" id="UP000703590"/>
    </source>
</evidence>
<dbReference type="Proteomes" id="UP000703590">
    <property type="component" value="Unassembled WGS sequence"/>
</dbReference>
<reference evidence="3" key="2">
    <citation type="submission" date="2021-02" db="EMBL/GenBank/DDBJ databases">
        <title>Sulfurospirillum tamanensis sp. nov.</title>
        <authorList>
            <person name="Merkel A.Y."/>
        </authorList>
    </citation>
    <scope>NUCLEOTIDE SEQUENCE [LARGE SCALE GENOMIC DNA]</scope>
    <source>
        <strain evidence="3">T05b</strain>
    </source>
</reference>
<keyword evidence="1" id="KW-0472">Membrane</keyword>
<gene>
    <name evidence="2" type="ORF">JWV37_03610</name>
</gene>
<dbReference type="Pfam" id="PF04341">
    <property type="entry name" value="DUF485"/>
    <property type="match status" value="1"/>
</dbReference>
<sequence length="104" mass="11555">MNQEIYARVRANPKFQLLVQKRSRLAWSLAAVMLGFYYAFILIVAFYPEIFGIRLGAGVMTLGIPVGVGLILLAFALTGVYVQRANGEFDALTREIKEEARGEA</sequence>
<accession>A0ABS2WQD8</accession>
<reference evidence="2 3" key="1">
    <citation type="submission" date="2021-02" db="EMBL/GenBank/DDBJ databases">
        <title>Sulfurospirillum tamanensis sp. nov.</title>
        <authorList>
            <person name="Frolova A."/>
            <person name="Merkel A."/>
            <person name="Slobodkin A."/>
        </authorList>
    </citation>
    <scope>NUCLEOTIDE SEQUENCE [LARGE SCALE GENOMIC DNA]</scope>
    <source>
        <strain evidence="2 3">T05b</strain>
    </source>
</reference>
<keyword evidence="1" id="KW-1133">Transmembrane helix</keyword>
<dbReference type="EMBL" id="JAFHKK010000005">
    <property type="protein sequence ID" value="MBN2963858.1"/>
    <property type="molecule type" value="Genomic_DNA"/>
</dbReference>
<evidence type="ECO:0000313" key="2">
    <source>
        <dbReference type="EMBL" id="MBN2963858.1"/>
    </source>
</evidence>
<evidence type="ECO:0000256" key="1">
    <source>
        <dbReference type="SAM" id="Phobius"/>
    </source>
</evidence>
<name>A0ABS2WQD8_9BACT</name>
<dbReference type="InterPro" id="IPR007436">
    <property type="entry name" value="DUF485"/>
</dbReference>
<feature type="transmembrane region" description="Helical" evidence="1">
    <location>
        <begin position="25"/>
        <end position="47"/>
    </location>
</feature>
<reference evidence="2 3" key="3">
    <citation type="submission" date="2021-02" db="EMBL/GenBank/DDBJ databases">
        <authorList>
            <person name="Merkel A.Y."/>
        </authorList>
    </citation>
    <scope>NUCLEOTIDE SEQUENCE [LARGE SCALE GENOMIC DNA]</scope>
    <source>
        <strain evidence="2 3">T05b</strain>
    </source>
</reference>
<proteinExistence type="predicted"/>
<organism evidence="2 3">
    <name type="scientific">Sulfurospirillum tamanense</name>
    <dbReference type="NCBI Taxonomy" id="2813362"/>
    <lineage>
        <taxon>Bacteria</taxon>
        <taxon>Pseudomonadati</taxon>
        <taxon>Campylobacterota</taxon>
        <taxon>Epsilonproteobacteria</taxon>
        <taxon>Campylobacterales</taxon>
        <taxon>Sulfurospirillaceae</taxon>
        <taxon>Sulfurospirillum</taxon>
    </lineage>
</organism>
<keyword evidence="3" id="KW-1185">Reference proteome</keyword>
<keyword evidence="1" id="KW-0812">Transmembrane</keyword>
<dbReference type="InterPro" id="IPR052959">
    <property type="entry name" value="Inner_membrane_assoc"/>
</dbReference>
<dbReference type="RefSeq" id="WP_205458392.1">
    <property type="nucleotide sequence ID" value="NZ_JAFHKK010000005.1"/>
</dbReference>
<protein>
    <submittedName>
        <fullName evidence="2">DUF485 domain-containing protein</fullName>
    </submittedName>
</protein>